<dbReference type="InterPro" id="IPR036291">
    <property type="entry name" value="NAD(P)-bd_dom_sf"/>
</dbReference>
<sequence>MVTGAGRGIGRGFALRLARLGCDVVVADVDLDGAAKFGEALTAASVPDEIIALGRRSIGVEGDLSRRADAQALIDRALEAFGRVDILVNNAGGAVAPIATSRASEMNEEDFRRMFDVNLMTTIHCSQAAVPAMRAGGGGSIVNVASTLGIDAAHRGGLLAHYGMAKTGVIQFTRFLAAEVGPDGIRVNCIAPGSTATARVVSQAKERNIVNDGDLPKIPLRRLGTVEDMAGPLEFLASDLSSYVTGQVISVCGGKVLTAS</sequence>
<reference evidence="3" key="1">
    <citation type="journal article" date="2019" name="Int. J. Syst. Evol. Microbiol.">
        <title>The Global Catalogue of Microorganisms (GCM) 10K type strain sequencing project: providing services to taxonomists for standard genome sequencing and annotation.</title>
        <authorList>
            <consortium name="The Broad Institute Genomics Platform"/>
            <consortium name="The Broad Institute Genome Sequencing Center for Infectious Disease"/>
            <person name="Wu L."/>
            <person name="Ma J."/>
        </authorList>
    </citation>
    <scope>NUCLEOTIDE SEQUENCE [LARGE SCALE GENOMIC DNA]</scope>
    <source>
        <strain evidence="3">JCM 17666</strain>
    </source>
</reference>
<dbReference type="InterPro" id="IPR002347">
    <property type="entry name" value="SDR_fam"/>
</dbReference>
<organism evidence="2 3">
    <name type="scientific">Pigmentiphaga soli</name>
    <dbReference type="NCBI Taxonomy" id="1007095"/>
    <lineage>
        <taxon>Bacteria</taxon>
        <taxon>Pseudomonadati</taxon>
        <taxon>Pseudomonadota</taxon>
        <taxon>Betaproteobacteria</taxon>
        <taxon>Burkholderiales</taxon>
        <taxon>Alcaligenaceae</taxon>
        <taxon>Pigmentiphaga</taxon>
    </lineage>
</organism>
<dbReference type="PRINTS" id="PR00080">
    <property type="entry name" value="SDRFAMILY"/>
</dbReference>
<gene>
    <name evidence="2" type="ORF">GCM10023144_23740</name>
</gene>
<dbReference type="Proteomes" id="UP001501671">
    <property type="component" value="Unassembled WGS sequence"/>
</dbReference>
<dbReference type="PANTHER" id="PTHR42760">
    <property type="entry name" value="SHORT-CHAIN DEHYDROGENASES/REDUCTASES FAMILY MEMBER"/>
    <property type="match status" value="1"/>
</dbReference>
<proteinExistence type="inferred from homology"/>
<evidence type="ECO:0000313" key="3">
    <source>
        <dbReference type="Proteomes" id="UP001501671"/>
    </source>
</evidence>
<accession>A0ABP8H1W2</accession>
<comment type="caution">
    <text evidence="2">The sequence shown here is derived from an EMBL/GenBank/DDBJ whole genome shotgun (WGS) entry which is preliminary data.</text>
</comment>
<evidence type="ECO:0000256" key="1">
    <source>
        <dbReference type="ARBA" id="ARBA00006484"/>
    </source>
</evidence>
<dbReference type="Gene3D" id="3.40.50.720">
    <property type="entry name" value="NAD(P)-binding Rossmann-like Domain"/>
    <property type="match status" value="1"/>
</dbReference>
<name>A0ABP8H1W2_9BURK</name>
<keyword evidence="3" id="KW-1185">Reference proteome</keyword>
<dbReference type="PRINTS" id="PR00081">
    <property type="entry name" value="GDHRDH"/>
</dbReference>
<evidence type="ECO:0000313" key="2">
    <source>
        <dbReference type="EMBL" id="GAA4333004.1"/>
    </source>
</evidence>
<protein>
    <submittedName>
        <fullName evidence="2">Glucose 1-dehydrogenase</fullName>
    </submittedName>
</protein>
<dbReference type="CDD" id="cd05233">
    <property type="entry name" value="SDR_c"/>
    <property type="match status" value="1"/>
</dbReference>
<dbReference type="Pfam" id="PF13561">
    <property type="entry name" value="adh_short_C2"/>
    <property type="match status" value="1"/>
</dbReference>
<dbReference type="EMBL" id="BAABFO010000010">
    <property type="protein sequence ID" value="GAA4333004.1"/>
    <property type="molecule type" value="Genomic_DNA"/>
</dbReference>
<dbReference type="PANTHER" id="PTHR42760:SF40">
    <property type="entry name" value="3-OXOACYL-[ACYL-CARRIER-PROTEIN] REDUCTASE, CHLOROPLASTIC"/>
    <property type="match status" value="1"/>
</dbReference>
<comment type="similarity">
    <text evidence="1">Belongs to the short-chain dehydrogenases/reductases (SDR) family.</text>
</comment>
<dbReference type="SUPFAM" id="SSF51735">
    <property type="entry name" value="NAD(P)-binding Rossmann-fold domains"/>
    <property type="match status" value="1"/>
</dbReference>